<proteinExistence type="predicted"/>
<evidence type="ECO:0008006" key="4">
    <source>
        <dbReference type="Google" id="ProtNLM"/>
    </source>
</evidence>
<sequence>MKKYSRMFSILFLVGFTGGIFCTNLFIKETGYQTSLLSLYLADAVQREKGKPGLFGELLVKRGGFFLFGAVCGLTPLGVPMVSVSLVWFGFLAGSLMTVFLLDYGIKGIFLGMLSFLPQFFFYLPGWLLFFFSVMQMAQKAWGSKKKEKADYRAYFFFLSGAAVCILLGIWQESYVNQTFLNAIWGKWN</sequence>
<dbReference type="AlphaFoldDB" id="A0A2Z4U9V5"/>
<dbReference type="Proteomes" id="UP000250003">
    <property type="component" value="Chromosome"/>
</dbReference>
<gene>
    <name evidence="2" type="ORF">DQQ01_06145</name>
</gene>
<feature type="transmembrane region" description="Helical" evidence="1">
    <location>
        <begin position="108"/>
        <end position="132"/>
    </location>
</feature>
<name>A0A2Z4U9V5_9FIRM</name>
<feature type="transmembrane region" description="Helical" evidence="1">
    <location>
        <begin position="7"/>
        <end position="27"/>
    </location>
</feature>
<protein>
    <recommendedName>
        <fullName evidence="4">Stage II sporulation protein M</fullName>
    </recommendedName>
</protein>
<evidence type="ECO:0000313" key="3">
    <source>
        <dbReference type="Proteomes" id="UP000250003"/>
    </source>
</evidence>
<feature type="transmembrane region" description="Helical" evidence="1">
    <location>
        <begin position="59"/>
        <end position="79"/>
    </location>
</feature>
<organism evidence="2 3">
    <name type="scientific">Blautia argi</name>
    <dbReference type="NCBI Taxonomy" id="1912897"/>
    <lineage>
        <taxon>Bacteria</taxon>
        <taxon>Bacillati</taxon>
        <taxon>Bacillota</taxon>
        <taxon>Clostridia</taxon>
        <taxon>Lachnospirales</taxon>
        <taxon>Lachnospiraceae</taxon>
        <taxon>Blautia</taxon>
    </lineage>
</organism>
<keyword evidence="3" id="KW-1185">Reference proteome</keyword>
<keyword evidence="1" id="KW-0812">Transmembrane</keyword>
<accession>A0A2Z4U9V5</accession>
<reference evidence="3" key="1">
    <citation type="submission" date="2018-06" db="EMBL/GenBank/DDBJ databases">
        <title>Description of Blautia argi sp. nov., a new anaerobic isolated from dog feces.</title>
        <authorList>
            <person name="Chang Y.-H."/>
            <person name="Paek J."/>
            <person name="Shin Y."/>
        </authorList>
    </citation>
    <scope>NUCLEOTIDE SEQUENCE [LARGE SCALE GENOMIC DNA]</scope>
    <source>
        <strain evidence="3">KCTC 15426</strain>
    </source>
</reference>
<dbReference type="KEGG" id="blau:DQQ01_06145"/>
<dbReference type="OrthoDB" id="1971336at2"/>
<keyword evidence="1" id="KW-0472">Membrane</keyword>
<feature type="transmembrane region" description="Helical" evidence="1">
    <location>
        <begin position="152"/>
        <end position="171"/>
    </location>
</feature>
<dbReference type="RefSeq" id="WP_111919281.1">
    <property type="nucleotide sequence ID" value="NZ_CP030280.1"/>
</dbReference>
<keyword evidence="1" id="KW-1133">Transmembrane helix</keyword>
<evidence type="ECO:0000313" key="2">
    <source>
        <dbReference type="EMBL" id="AWY97797.1"/>
    </source>
</evidence>
<dbReference type="EMBL" id="CP030280">
    <property type="protein sequence ID" value="AWY97797.1"/>
    <property type="molecule type" value="Genomic_DNA"/>
</dbReference>
<evidence type="ECO:0000256" key="1">
    <source>
        <dbReference type="SAM" id="Phobius"/>
    </source>
</evidence>